<keyword evidence="6 12" id="KW-0812">Transmembrane</keyword>
<evidence type="ECO:0000256" key="9">
    <source>
        <dbReference type="ARBA" id="ARBA00023136"/>
    </source>
</evidence>
<dbReference type="InterPro" id="IPR050445">
    <property type="entry name" value="Bact_polysacc_biosynth/exp"/>
</dbReference>
<evidence type="ECO:0000313" key="15">
    <source>
        <dbReference type="EMBL" id="SDQ14231.1"/>
    </source>
</evidence>
<dbReference type="AlphaFoldDB" id="A0A1H0YH08"/>
<dbReference type="RefSeq" id="WP_089975616.1">
    <property type="nucleotide sequence ID" value="NZ_CP084916.1"/>
</dbReference>
<evidence type="ECO:0000256" key="10">
    <source>
        <dbReference type="ARBA" id="ARBA00023169"/>
    </source>
</evidence>
<evidence type="ECO:0000256" key="12">
    <source>
        <dbReference type="SAM" id="Phobius"/>
    </source>
</evidence>
<comment type="pathway">
    <text evidence="2">Capsule biogenesis; capsule polysaccharide biosynthesis.</text>
</comment>
<evidence type="ECO:0000256" key="3">
    <source>
        <dbReference type="ARBA" id="ARBA00006683"/>
    </source>
</evidence>
<evidence type="ECO:0000313" key="16">
    <source>
        <dbReference type="Proteomes" id="UP000199481"/>
    </source>
</evidence>
<evidence type="ECO:0000256" key="11">
    <source>
        <dbReference type="ARBA" id="ARBA00045736"/>
    </source>
</evidence>
<feature type="transmembrane region" description="Helical" evidence="12">
    <location>
        <begin position="172"/>
        <end position="195"/>
    </location>
</feature>
<name>A0A1H0YH08_9LACT</name>
<dbReference type="PANTHER" id="PTHR32309:SF13">
    <property type="entry name" value="FERRIC ENTEROBACTIN TRANSPORT PROTEIN FEPE"/>
    <property type="match status" value="1"/>
</dbReference>
<sequence>MVAEIRLLELFSTLKKYLSMIISLGLIGLILAAGFTFFIATPQYNATTQILVNRTTESAEGMQLTDINTNVQMINTYKDIIKGPVILNEVRENLGTNLSTTELSEKIEITTQENSQVFSLTVKDDSPYESAEIANSVADTFQNEIGNIMNVDNVTIISEAVANTNPVSPNNLLNLVVGLFVGSLVGIGMTFLLEFMDKTVRDERFITETLGWSVLGSVSEMTKDELQAEVKIERPELNSRRAKSRV</sequence>
<keyword evidence="8 12" id="KW-1133">Transmembrane helix</keyword>
<dbReference type="Pfam" id="PF13807">
    <property type="entry name" value="GNVR"/>
    <property type="match status" value="1"/>
</dbReference>
<comment type="subcellular location">
    <subcellularLocation>
        <location evidence="1">Cell membrane</location>
        <topology evidence="1">Multi-pass membrane protein</topology>
    </subcellularLocation>
</comment>
<dbReference type="GO" id="GO:0000271">
    <property type="term" value="P:polysaccharide biosynthetic process"/>
    <property type="evidence" value="ECO:0007669"/>
    <property type="project" value="UniProtKB-KW"/>
</dbReference>
<keyword evidence="16" id="KW-1185">Reference proteome</keyword>
<dbReference type="GO" id="GO:0004713">
    <property type="term" value="F:protein tyrosine kinase activity"/>
    <property type="evidence" value="ECO:0007669"/>
    <property type="project" value="TreeGrafter"/>
</dbReference>
<dbReference type="Proteomes" id="UP000199481">
    <property type="component" value="Unassembled WGS sequence"/>
</dbReference>
<dbReference type="InterPro" id="IPR003856">
    <property type="entry name" value="LPS_length_determ_N"/>
</dbReference>
<reference evidence="16" key="1">
    <citation type="submission" date="2016-10" db="EMBL/GenBank/DDBJ databases">
        <authorList>
            <person name="Varghese N."/>
            <person name="Submissions S."/>
        </authorList>
    </citation>
    <scope>NUCLEOTIDE SEQUENCE [LARGE SCALE GENOMIC DNA]</scope>
    <source>
        <strain evidence="16">MPL-11</strain>
    </source>
</reference>
<keyword evidence="7" id="KW-0972">Capsule biogenesis/degradation</keyword>
<evidence type="ECO:0000256" key="7">
    <source>
        <dbReference type="ARBA" id="ARBA00022903"/>
    </source>
</evidence>
<keyword evidence="9 12" id="KW-0472">Membrane</keyword>
<dbReference type="OrthoDB" id="2360475at2"/>
<comment type="similarity">
    <text evidence="3">Belongs to the CpsC/CapA family.</text>
</comment>
<comment type="function">
    <text evidence="11">Required for CpsD phosphorylation. Involved in the regulation of capsular polysaccharide biosynthesis. May be part of a complex that directs the coordinated polymerization and export to the cell surface of the capsular polysaccharide.</text>
</comment>
<keyword evidence="5" id="KW-1003">Cell membrane</keyword>
<organism evidence="15 16">
    <name type="scientific">Carnobacterium viridans</name>
    <dbReference type="NCBI Taxonomy" id="174587"/>
    <lineage>
        <taxon>Bacteria</taxon>
        <taxon>Bacillati</taxon>
        <taxon>Bacillota</taxon>
        <taxon>Bacilli</taxon>
        <taxon>Lactobacillales</taxon>
        <taxon>Carnobacteriaceae</taxon>
        <taxon>Carnobacterium</taxon>
    </lineage>
</organism>
<dbReference type="Pfam" id="PF02706">
    <property type="entry name" value="Wzz"/>
    <property type="match status" value="1"/>
</dbReference>
<protein>
    <recommendedName>
        <fullName evidence="4">Capsular polysaccharide biosynthesis protein CpsC</fullName>
    </recommendedName>
</protein>
<dbReference type="PANTHER" id="PTHR32309">
    <property type="entry name" value="TYROSINE-PROTEIN KINASE"/>
    <property type="match status" value="1"/>
</dbReference>
<feature type="domain" description="Tyrosine-protein kinase G-rich" evidence="14">
    <location>
        <begin position="143"/>
        <end position="192"/>
    </location>
</feature>
<proteinExistence type="inferred from homology"/>
<keyword evidence="10" id="KW-0270">Exopolysaccharide synthesis</keyword>
<evidence type="ECO:0000256" key="1">
    <source>
        <dbReference type="ARBA" id="ARBA00004651"/>
    </source>
</evidence>
<feature type="domain" description="Polysaccharide chain length determinant N-terminal" evidence="13">
    <location>
        <begin position="4"/>
        <end position="94"/>
    </location>
</feature>
<dbReference type="GO" id="GO:0005886">
    <property type="term" value="C:plasma membrane"/>
    <property type="evidence" value="ECO:0007669"/>
    <property type="project" value="UniProtKB-SubCell"/>
</dbReference>
<evidence type="ECO:0000259" key="13">
    <source>
        <dbReference type="Pfam" id="PF02706"/>
    </source>
</evidence>
<feature type="transmembrane region" description="Helical" evidence="12">
    <location>
        <begin position="21"/>
        <end position="40"/>
    </location>
</feature>
<evidence type="ECO:0000256" key="6">
    <source>
        <dbReference type="ARBA" id="ARBA00022692"/>
    </source>
</evidence>
<gene>
    <name evidence="15" type="ORF">SAMN04487752_0934</name>
</gene>
<evidence type="ECO:0000256" key="4">
    <source>
        <dbReference type="ARBA" id="ARBA00020739"/>
    </source>
</evidence>
<dbReference type="EMBL" id="FNJW01000008">
    <property type="protein sequence ID" value="SDQ14231.1"/>
    <property type="molecule type" value="Genomic_DNA"/>
</dbReference>
<dbReference type="InterPro" id="IPR032807">
    <property type="entry name" value="GNVR"/>
</dbReference>
<evidence type="ECO:0000259" key="14">
    <source>
        <dbReference type="Pfam" id="PF13807"/>
    </source>
</evidence>
<evidence type="ECO:0000256" key="5">
    <source>
        <dbReference type="ARBA" id="ARBA00022475"/>
    </source>
</evidence>
<evidence type="ECO:0000256" key="8">
    <source>
        <dbReference type="ARBA" id="ARBA00022989"/>
    </source>
</evidence>
<accession>A0A1H0YH08</accession>
<evidence type="ECO:0000256" key="2">
    <source>
        <dbReference type="ARBA" id="ARBA00005132"/>
    </source>
</evidence>